<dbReference type="PANTHER" id="PTHR33797">
    <property type="entry name" value="ORGANIC HYDROPEROXIDE RESISTANCE PROTEIN-LIKE"/>
    <property type="match status" value="1"/>
</dbReference>
<gene>
    <name evidence="2" type="ORF">FA10DRAFT_283520</name>
</gene>
<name>A0A316YXA3_9BASI</name>
<dbReference type="EMBL" id="KZ819634">
    <property type="protein sequence ID" value="PWN93899.1"/>
    <property type="molecule type" value="Genomic_DNA"/>
</dbReference>
<dbReference type="GeneID" id="37045762"/>
<dbReference type="GO" id="GO:0006979">
    <property type="term" value="P:response to oxidative stress"/>
    <property type="evidence" value="ECO:0007669"/>
    <property type="project" value="InterPro"/>
</dbReference>
<evidence type="ECO:0000313" key="2">
    <source>
        <dbReference type="EMBL" id="PWN93899.1"/>
    </source>
</evidence>
<dbReference type="AlphaFoldDB" id="A0A316YXA3"/>
<dbReference type="InterPro" id="IPR019953">
    <property type="entry name" value="OHR"/>
</dbReference>
<dbReference type="SUPFAM" id="SSF82784">
    <property type="entry name" value="OsmC-like"/>
    <property type="match status" value="1"/>
</dbReference>
<proteinExistence type="inferred from homology"/>
<sequence length="178" mass="18632">MLANSTRMLSTRLVARSAPSVALGRRSVTTLSKSLYTAHASASGQGRNGKTSLLDAPQPLDLTLAMPKELGGDGKGQNPEQLFAMGYAACFLSALNLVTSQAKSSIPKDTKCEAHVSIGPPSEGNKPFAIAVELVIKASAQGKDLDNLKSLVDKAHDVCPYSNATRNNVPVDIKVLSA</sequence>
<dbReference type="Proteomes" id="UP000245768">
    <property type="component" value="Unassembled WGS sequence"/>
</dbReference>
<dbReference type="PANTHER" id="PTHR33797:SF2">
    <property type="entry name" value="ORGANIC HYDROPEROXIDE RESISTANCE PROTEIN-LIKE"/>
    <property type="match status" value="1"/>
</dbReference>
<organism evidence="2 3">
    <name type="scientific">Acaromyces ingoldii</name>
    <dbReference type="NCBI Taxonomy" id="215250"/>
    <lineage>
        <taxon>Eukaryota</taxon>
        <taxon>Fungi</taxon>
        <taxon>Dikarya</taxon>
        <taxon>Basidiomycota</taxon>
        <taxon>Ustilaginomycotina</taxon>
        <taxon>Exobasidiomycetes</taxon>
        <taxon>Exobasidiales</taxon>
        <taxon>Cryptobasidiaceae</taxon>
        <taxon>Acaromyces</taxon>
    </lineage>
</organism>
<dbReference type="InterPro" id="IPR036102">
    <property type="entry name" value="OsmC/Ohrsf"/>
</dbReference>
<accession>A0A316YXA3</accession>
<evidence type="ECO:0000313" key="3">
    <source>
        <dbReference type="Proteomes" id="UP000245768"/>
    </source>
</evidence>
<dbReference type="InterPro" id="IPR003718">
    <property type="entry name" value="OsmC/Ohr_fam"/>
</dbReference>
<comment type="similarity">
    <text evidence="1">Belongs to the OsmC/Ohr family.</text>
</comment>
<dbReference type="Gene3D" id="2.20.25.10">
    <property type="match status" value="1"/>
</dbReference>
<dbReference type="InterPro" id="IPR015946">
    <property type="entry name" value="KH_dom-like_a/b"/>
</dbReference>
<protein>
    <submittedName>
        <fullName evidence="2">OsmC-like protein</fullName>
    </submittedName>
</protein>
<dbReference type="OrthoDB" id="60422at2759"/>
<dbReference type="InParanoid" id="A0A316YXA3"/>
<reference evidence="2 3" key="1">
    <citation type="journal article" date="2018" name="Mol. Biol. Evol.">
        <title>Broad Genomic Sampling Reveals a Smut Pathogenic Ancestry of the Fungal Clade Ustilaginomycotina.</title>
        <authorList>
            <person name="Kijpornyongpan T."/>
            <person name="Mondo S.J."/>
            <person name="Barry K."/>
            <person name="Sandor L."/>
            <person name="Lee J."/>
            <person name="Lipzen A."/>
            <person name="Pangilinan J."/>
            <person name="LaButti K."/>
            <person name="Hainaut M."/>
            <person name="Henrissat B."/>
            <person name="Grigoriev I.V."/>
            <person name="Spatafora J.W."/>
            <person name="Aime M.C."/>
        </authorList>
    </citation>
    <scope>NUCLEOTIDE SEQUENCE [LARGE SCALE GENOMIC DNA]</scope>
    <source>
        <strain evidence="2 3">MCA 4198</strain>
    </source>
</reference>
<dbReference type="Pfam" id="PF02566">
    <property type="entry name" value="OsmC"/>
    <property type="match status" value="1"/>
</dbReference>
<dbReference type="RefSeq" id="XP_025381097.1">
    <property type="nucleotide sequence ID" value="XM_025523846.1"/>
</dbReference>
<evidence type="ECO:0000256" key="1">
    <source>
        <dbReference type="ARBA" id="ARBA00007378"/>
    </source>
</evidence>
<dbReference type="STRING" id="215250.A0A316YXA3"/>
<dbReference type="Gene3D" id="3.30.300.20">
    <property type="match status" value="1"/>
</dbReference>
<dbReference type="NCBIfam" id="TIGR03561">
    <property type="entry name" value="organ_hyd_perox"/>
    <property type="match status" value="1"/>
</dbReference>
<keyword evidence="3" id="KW-1185">Reference proteome</keyword>